<protein>
    <submittedName>
        <fullName evidence="1">Uncharacterized protein</fullName>
    </submittedName>
</protein>
<sequence>MEMTAKDVCASSVVETEREGRSVARSSKKAVRDRGVSRDMVSSFEARLARIELSLGDIHERLDLLDDRVGQCEMNDAAGVESRLQHAFDAFADSMRFAMDELREMVLAQIDGVKAELGEVRQDLALCKTAIASGVGAGSVPTVRIPEPTKFSGQRNAKEIDSFLWVMERYFDAIQLHEDGLRISSATLYFDGDAALWWRRRHTEIERGLCRIDTWEVFKGELKRQFYPENVEETAIRKLRGLRQQGSIAEYVREYSSLMLEIVDMPEKSRLLFFMDGLQPWAEQELRRRNVQDLASAIAVAESLEERGRESSKRDRNRSPTICGHDEGGGVKPHSQEPLYVTGRPQKSLEQWRGSAAHSDKQRERKWKCYLCDGDHHTRDCPQRKRLSAILSSFETDEDARIGALRILDSVKAKRNLKGETSGAKSAEKPKPGKTLKFVDVGINGSSFKAFIDSGANQCLVAEKLATQLGLVLSKEPGWIKVVDQPSRPTCGVARSVPIRIGTWEGRMDFTVVPMSDFQLVLGDEFIDRSLPFTFTEDGCMEFMDTGKRHKVPIERVRVSGSVFGAFQVRCGEKTCLSQRKQDGTSSSSTNMHPSDSNSEAAQSVRAGSRRRKRRTAGQVQDLGRKLDEGVKYFGGGGCHGPPKRMRDHRKLKSTTTRFSLDQRAQVPDSATLSKRSANSRMNSTRADSRRVGSGMAEARSCAELSGVCAMHAQQPTTSSTGTRKMGRSWVAA</sequence>
<proteinExistence type="predicted"/>
<dbReference type="Proteomes" id="UP001164539">
    <property type="component" value="Chromosome 4"/>
</dbReference>
<gene>
    <name evidence="1" type="ORF">OWV82_007760</name>
</gene>
<keyword evidence="2" id="KW-1185">Reference proteome</keyword>
<dbReference type="EMBL" id="CM051397">
    <property type="protein sequence ID" value="KAJ4719843.1"/>
    <property type="molecule type" value="Genomic_DNA"/>
</dbReference>
<organism evidence="1 2">
    <name type="scientific">Melia azedarach</name>
    <name type="common">Chinaberry tree</name>
    <dbReference type="NCBI Taxonomy" id="155640"/>
    <lineage>
        <taxon>Eukaryota</taxon>
        <taxon>Viridiplantae</taxon>
        <taxon>Streptophyta</taxon>
        <taxon>Embryophyta</taxon>
        <taxon>Tracheophyta</taxon>
        <taxon>Spermatophyta</taxon>
        <taxon>Magnoliopsida</taxon>
        <taxon>eudicotyledons</taxon>
        <taxon>Gunneridae</taxon>
        <taxon>Pentapetalae</taxon>
        <taxon>rosids</taxon>
        <taxon>malvids</taxon>
        <taxon>Sapindales</taxon>
        <taxon>Meliaceae</taxon>
        <taxon>Melia</taxon>
    </lineage>
</organism>
<comment type="caution">
    <text evidence="1">The sequence shown here is derived from an EMBL/GenBank/DDBJ whole genome shotgun (WGS) entry which is preliminary data.</text>
</comment>
<name>A0ACC1Y9D1_MELAZ</name>
<evidence type="ECO:0000313" key="1">
    <source>
        <dbReference type="EMBL" id="KAJ4719843.1"/>
    </source>
</evidence>
<reference evidence="1 2" key="1">
    <citation type="journal article" date="2023" name="Science">
        <title>Complex scaffold remodeling in plant triterpene biosynthesis.</title>
        <authorList>
            <person name="De La Pena R."/>
            <person name="Hodgson H."/>
            <person name="Liu J.C."/>
            <person name="Stephenson M.J."/>
            <person name="Martin A.C."/>
            <person name="Owen C."/>
            <person name="Harkess A."/>
            <person name="Leebens-Mack J."/>
            <person name="Jimenez L.E."/>
            <person name="Osbourn A."/>
            <person name="Sattely E.S."/>
        </authorList>
    </citation>
    <scope>NUCLEOTIDE SEQUENCE [LARGE SCALE GENOMIC DNA]</scope>
    <source>
        <strain evidence="2">cv. JPN11</strain>
        <tissue evidence="1">Leaf</tissue>
    </source>
</reference>
<accession>A0ACC1Y9D1</accession>
<evidence type="ECO:0000313" key="2">
    <source>
        <dbReference type="Proteomes" id="UP001164539"/>
    </source>
</evidence>